<evidence type="ECO:0000313" key="2">
    <source>
        <dbReference type="EMBL" id="CAK0857167.1"/>
    </source>
</evidence>
<gene>
    <name evidence="2" type="ORF">PCOR1329_LOCUS47347</name>
</gene>
<evidence type="ECO:0000256" key="1">
    <source>
        <dbReference type="SAM" id="MobiDB-lite"/>
    </source>
</evidence>
<accession>A0ABN9UD76</accession>
<evidence type="ECO:0000313" key="3">
    <source>
        <dbReference type="Proteomes" id="UP001189429"/>
    </source>
</evidence>
<sequence>AESFFNELVPGGVVIFNYEDDPNIWHERLLLWPSAGLFPNTCWMCLTPDGDVYPEEMAAGPDGDGPSRVSLTMGATPAALRLRDARLAARAAGVVEFEPTAFMRDGGRPSKSMTISFADVPGFVRRVARKSPPVSGGTATPEGGPGAVLLSDESAAPPGSAWFVTKAIPDECQQLDEVVPKVGDVVWGESGLYCTAGGFVVPIELRPVPLPVEVLDKLADDDARLLGPLQRAREVRRHRDFREAVSAMRQEKHDDFPLVGERSFKWLCDYIVDHGGTLDGRHTKWMQESGCTKDSAAAHVHDLLGFAIEMAVTYDQVDGSYLASMEVASRAHQLIEETMGSMKIEGVEHYIGLSKQSARRGVAMAPGVAKHATDQLAKETDIQKQKRKAREEKTAQSGKRDTG</sequence>
<feature type="region of interest" description="Disordered" evidence="1">
    <location>
        <begin position="366"/>
        <end position="403"/>
    </location>
</feature>
<protein>
    <submittedName>
        <fullName evidence="2">Uncharacterized protein</fullName>
    </submittedName>
</protein>
<feature type="non-terminal residue" evidence="2">
    <location>
        <position position="403"/>
    </location>
</feature>
<feature type="non-terminal residue" evidence="2">
    <location>
        <position position="1"/>
    </location>
</feature>
<proteinExistence type="predicted"/>
<dbReference type="Proteomes" id="UP001189429">
    <property type="component" value="Unassembled WGS sequence"/>
</dbReference>
<name>A0ABN9UD76_9DINO</name>
<dbReference type="EMBL" id="CAUYUJ010015704">
    <property type="protein sequence ID" value="CAK0857167.1"/>
    <property type="molecule type" value="Genomic_DNA"/>
</dbReference>
<feature type="compositionally biased region" description="Basic and acidic residues" evidence="1">
    <location>
        <begin position="371"/>
        <end position="403"/>
    </location>
</feature>
<keyword evidence="3" id="KW-1185">Reference proteome</keyword>
<comment type="caution">
    <text evidence="2">The sequence shown here is derived from an EMBL/GenBank/DDBJ whole genome shotgun (WGS) entry which is preliminary data.</text>
</comment>
<reference evidence="2" key="1">
    <citation type="submission" date="2023-10" db="EMBL/GenBank/DDBJ databases">
        <authorList>
            <person name="Chen Y."/>
            <person name="Shah S."/>
            <person name="Dougan E. K."/>
            <person name="Thang M."/>
            <person name="Chan C."/>
        </authorList>
    </citation>
    <scope>NUCLEOTIDE SEQUENCE [LARGE SCALE GENOMIC DNA]</scope>
</reference>
<organism evidence="2 3">
    <name type="scientific">Prorocentrum cordatum</name>
    <dbReference type="NCBI Taxonomy" id="2364126"/>
    <lineage>
        <taxon>Eukaryota</taxon>
        <taxon>Sar</taxon>
        <taxon>Alveolata</taxon>
        <taxon>Dinophyceae</taxon>
        <taxon>Prorocentrales</taxon>
        <taxon>Prorocentraceae</taxon>
        <taxon>Prorocentrum</taxon>
    </lineage>
</organism>